<keyword evidence="2" id="KW-1185">Reference proteome</keyword>
<dbReference type="InParanoid" id="A0A3B3I4X6"/>
<reference evidence="1" key="3">
    <citation type="submission" date="2025-09" db="UniProtKB">
        <authorList>
            <consortium name="Ensembl"/>
        </authorList>
    </citation>
    <scope>IDENTIFICATION</scope>
    <source>
        <strain evidence="1">Hd-rR</strain>
    </source>
</reference>
<organism evidence="1 2">
    <name type="scientific">Oryzias latipes</name>
    <name type="common">Japanese rice fish</name>
    <name type="synonym">Japanese killifish</name>
    <dbReference type="NCBI Taxonomy" id="8090"/>
    <lineage>
        <taxon>Eukaryota</taxon>
        <taxon>Metazoa</taxon>
        <taxon>Chordata</taxon>
        <taxon>Craniata</taxon>
        <taxon>Vertebrata</taxon>
        <taxon>Euteleostomi</taxon>
        <taxon>Actinopterygii</taxon>
        <taxon>Neopterygii</taxon>
        <taxon>Teleostei</taxon>
        <taxon>Neoteleostei</taxon>
        <taxon>Acanthomorphata</taxon>
        <taxon>Ovalentaria</taxon>
        <taxon>Atherinomorphae</taxon>
        <taxon>Beloniformes</taxon>
        <taxon>Adrianichthyidae</taxon>
        <taxon>Oryziinae</taxon>
        <taxon>Oryzias</taxon>
    </lineage>
</organism>
<reference evidence="1 2" key="1">
    <citation type="journal article" date="2007" name="Nature">
        <title>The medaka draft genome and insights into vertebrate genome evolution.</title>
        <authorList>
            <person name="Kasahara M."/>
            <person name="Naruse K."/>
            <person name="Sasaki S."/>
            <person name="Nakatani Y."/>
            <person name="Qu W."/>
            <person name="Ahsan B."/>
            <person name="Yamada T."/>
            <person name="Nagayasu Y."/>
            <person name="Doi K."/>
            <person name="Kasai Y."/>
            <person name="Jindo T."/>
            <person name="Kobayashi D."/>
            <person name="Shimada A."/>
            <person name="Toyoda A."/>
            <person name="Kuroki Y."/>
            <person name="Fujiyama A."/>
            <person name="Sasaki T."/>
            <person name="Shimizu A."/>
            <person name="Asakawa S."/>
            <person name="Shimizu N."/>
            <person name="Hashimoto S."/>
            <person name="Yang J."/>
            <person name="Lee Y."/>
            <person name="Matsushima K."/>
            <person name="Sugano S."/>
            <person name="Sakaizumi M."/>
            <person name="Narita T."/>
            <person name="Ohishi K."/>
            <person name="Haga S."/>
            <person name="Ohta F."/>
            <person name="Nomoto H."/>
            <person name="Nogata K."/>
            <person name="Morishita T."/>
            <person name="Endo T."/>
            <person name="Shin-I T."/>
            <person name="Takeda H."/>
            <person name="Morishita S."/>
            <person name="Kohara Y."/>
        </authorList>
    </citation>
    <scope>NUCLEOTIDE SEQUENCE [LARGE SCALE GENOMIC DNA]</scope>
    <source>
        <strain evidence="1 2">Hd-rR</strain>
    </source>
</reference>
<dbReference type="Bgee" id="ENSORLG00000025116">
    <property type="expression patterns" value="Expressed in pharyngeal gill and 12 other cell types or tissues"/>
</dbReference>
<evidence type="ECO:0000313" key="2">
    <source>
        <dbReference type="Proteomes" id="UP000001038"/>
    </source>
</evidence>
<dbReference type="Proteomes" id="UP000001038">
    <property type="component" value="Chromosome 11"/>
</dbReference>
<sequence>KQNGDFAPLFNLFDSINRFSAATVTSKNFFCITLNQSLLTILTVNVFKPKYIGTKGDLSEISINGTEGICITWFPTIPYISLKDKIYFQYLAV</sequence>
<evidence type="ECO:0000313" key="1">
    <source>
        <dbReference type="Ensembl" id="ENSORLP00000039155.1"/>
    </source>
</evidence>
<reference evidence="1" key="2">
    <citation type="submission" date="2025-08" db="UniProtKB">
        <authorList>
            <consortium name="Ensembl"/>
        </authorList>
    </citation>
    <scope>IDENTIFICATION</scope>
    <source>
        <strain evidence="1">Hd-rR</strain>
    </source>
</reference>
<accession>A0A3B3I4X6</accession>
<name>A0A3B3I4X6_ORYLA</name>
<dbReference type="Ensembl" id="ENSORLT00000029321.1">
    <property type="protein sequence ID" value="ENSORLP00000039155.1"/>
    <property type="gene ID" value="ENSORLG00000025116.1"/>
</dbReference>
<dbReference type="AlphaFoldDB" id="A0A3B3I4X6"/>
<protein>
    <submittedName>
        <fullName evidence="1">Uncharacterized protein</fullName>
    </submittedName>
</protein>
<proteinExistence type="predicted"/>